<dbReference type="EMBL" id="KE747827">
    <property type="protein sequence ID" value="RMZ71595.1"/>
    <property type="molecule type" value="Genomic_DNA"/>
</dbReference>
<keyword evidence="4" id="KW-1185">Reference proteome</keyword>
<evidence type="ECO:0000313" key="3">
    <source>
        <dbReference type="EMBL" id="RMZ71595.1"/>
    </source>
</evidence>
<feature type="compositionally biased region" description="Basic and acidic residues" evidence="1">
    <location>
        <begin position="477"/>
        <end position="486"/>
    </location>
</feature>
<sequence length="530" mass="57367">MYSYSAIYYHLKILFCPLVLPPTLQSARAHIPAMASYLEKMRRQSKQLFPQKQQKPGAPPIEDPPKVSESATPKIEDAAVPKIEEPAAAPNSADPTPPAPTVTEPSEEVGSEPVLDPEDQKFLERLAAIASEPEGTPPPLPQRTEVVDDKGDKKVGKDAQEALMDGADKVALPMSPPEMTADVGDKGKGKAPEGGLARKKSVLSYFQLPKFAKKDGEKSKDKTPKDKKVVITDKDRTQFADDLLAAAEAAKAAELTEAQKEDKELTEILDQLNLSAVNNRVFSFSKESEELLNKFTQVLKDIISGAPTAYNDLEKLFTDYDTQLKKMYASLPPFLQNLVKSLPAKLTATLGPELMAASSEKPGFDAKAAAGGSKTKSKKSMLPQVPNLKSLISAQGAVATALRSIVNFLKFRFPALATGTNVIMSLAVFILLFVFWYCHKRGRETRLEKERLAAEAGQSGASSSNEDADSIFGSKANIKDEDREIPQEPLTVTDGKEKEAELSDLPSVSHLPDPKVGDAPDMATAPAPSK</sequence>
<evidence type="ECO:0000256" key="1">
    <source>
        <dbReference type="SAM" id="MobiDB-lite"/>
    </source>
</evidence>
<evidence type="ECO:0000313" key="4">
    <source>
        <dbReference type="Proteomes" id="UP000265663"/>
    </source>
</evidence>
<feature type="compositionally biased region" description="Basic and acidic residues" evidence="1">
    <location>
        <begin position="145"/>
        <end position="160"/>
    </location>
</feature>
<keyword evidence="2" id="KW-0812">Transmembrane</keyword>
<dbReference type="OrthoDB" id="5398191at2759"/>
<dbReference type="AlphaFoldDB" id="A0A3M7MAP1"/>
<feature type="region of interest" description="Disordered" evidence="1">
    <location>
        <begin position="455"/>
        <end position="530"/>
    </location>
</feature>
<protein>
    <submittedName>
        <fullName evidence="3">RING-like domain-containing</fullName>
    </submittedName>
</protein>
<keyword evidence="2" id="KW-1133">Transmembrane helix</keyword>
<proteinExistence type="predicted"/>
<evidence type="ECO:0000256" key="2">
    <source>
        <dbReference type="SAM" id="Phobius"/>
    </source>
</evidence>
<accession>A0A3M7MAP1</accession>
<reference evidence="3 4" key="1">
    <citation type="journal article" date="2014" name="PLoS ONE">
        <title>De novo Genome Assembly of the Fungal Plant Pathogen Pyrenophora semeniperda.</title>
        <authorList>
            <person name="Soliai M.M."/>
            <person name="Meyer S.E."/>
            <person name="Udall J.A."/>
            <person name="Elzinga D.E."/>
            <person name="Hermansen R.A."/>
            <person name="Bodily P.M."/>
            <person name="Hart A.A."/>
            <person name="Coleman C.E."/>
        </authorList>
    </citation>
    <scope>NUCLEOTIDE SEQUENCE [LARGE SCALE GENOMIC DNA]</scope>
    <source>
        <strain evidence="3 4">CCB06</strain>
        <tissue evidence="3">Mycelium</tissue>
    </source>
</reference>
<dbReference type="Proteomes" id="UP000265663">
    <property type="component" value="Unassembled WGS sequence"/>
</dbReference>
<feature type="region of interest" description="Disordered" evidence="1">
    <location>
        <begin position="47"/>
        <end position="196"/>
    </location>
</feature>
<gene>
    <name evidence="3" type="ORF">GMOD_00006727</name>
</gene>
<organism evidence="3 4">
    <name type="scientific">Pyrenophora seminiperda CCB06</name>
    <dbReference type="NCBI Taxonomy" id="1302712"/>
    <lineage>
        <taxon>Eukaryota</taxon>
        <taxon>Fungi</taxon>
        <taxon>Dikarya</taxon>
        <taxon>Ascomycota</taxon>
        <taxon>Pezizomycotina</taxon>
        <taxon>Dothideomycetes</taxon>
        <taxon>Pleosporomycetidae</taxon>
        <taxon>Pleosporales</taxon>
        <taxon>Pleosporineae</taxon>
        <taxon>Pleosporaceae</taxon>
        <taxon>Pyrenophora</taxon>
    </lineage>
</organism>
<name>A0A3M7MAP1_9PLEO</name>
<feature type="compositionally biased region" description="Low complexity" evidence="1">
    <location>
        <begin position="455"/>
        <end position="464"/>
    </location>
</feature>
<feature type="compositionally biased region" description="Basic and acidic residues" evidence="1">
    <location>
        <begin position="74"/>
        <end position="85"/>
    </location>
</feature>
<feature type="transmembrane region" description="Helical" evidence="2">
    <location>
        <begin position="413"/>
        <end position="438"/>
    </location>
</feature>
<keyword evidence="2" id="KW-0472">Membrane</keyword>